<gene>
    <name evidence="18" type="ORF">NWE54_09335</name>
</gene>
<sequence length="134" mass="15388">MVQIVNAVFVGPEGVLLARRSPHRKNYPDRWSFPGGHVEEDESLDDALVREIGEELAVSPLAFEPFMQIPDPHAAAKPITYHMYLVRAWRGTPKIVDAEHTELRWFSVDQACRLDNLALEEYVSLFDKLREMAR</sequence>
<dbReference type="SUPFAM" id="SSF55811">
    <property type="entry name" value="Nudix"/>
    <property type="match status" value="1"/>
</dbReference>
<evidence type="ECO:0000256" key="10">
    <source>
        <dbReference type="ARBA" id="ARBA00035861"/>
    </source>
</evidence>
<evidence type="ECO:0000313" key="18">
    <source>
        <dbReference type="EMBL" id="UZF88961.1"/>
    </source>
</evidence>
<dbReference type="InterPro" id="IPR047127">
    <property type="entry name" value="MutT-like"/>
</dbReference>
<keyword evidence="6" id="KW-0227">DNA damage</keyword>
<keyword evidence="3" id="KW-0515">Mutator protein</keyword>
<evidence type="ECO:0000256" key="2">
    <source>
        <dbReference type="ARBA" id="ARBA00005582"/>
    </source>
</evidence>
<comment type="similarity">
    <text evidence="2">Belongs to the Nudix hydrolase family.</text>
</comment>
<name>A0A9E8CTJ9_9HYPH</name>
<accession>A0A9E8CTJ9</accession>
<dbReference type="PROSITE" id="PS51462">
    <property type="entry name" value="NUDIX"/>
    <property type="match status" value="1"/>
</dbReference>
<proteinExistence type="inferred from homology"/>
<comment type="catalytic activity">
    <reaction evidence="11">
        <text>8-oxo-GTP + H2O = 8-oxo-GMP + diphosphate + H(+)</text>
        <dbReference type="Rhea" id="RHEA:67616"/>
        <dbReference type="ChEBI" id="CHEBI:15377"/>
        <dbReference type="ChEBI" id="CHEBI:15378"/>
        <dbReference type="ChEBI" id="CHEBI:33019"/>
        <dbReference type="ChEBI" id="CHEBI:143553"/>
        <dbReference type="ChEBI" id="CHEBI:145694"/>
    </reaction>
</comment>
<dbReference type="InterPro" id="IPR000086">
    <property type="entry name" value="NUDIX_hydrolase_dom"/>
</dbReference>
<keyword evidence="4" id="KW-0235">DNA replication</keyword>
<dbReference type="PANTHER" id="PTHR47707:SF1">
    <property type="entry name" value="NUDIX HYDROLASE FAMILY PROTEIN"/>
    <property type="match status" value="1"/>
</dbReference>
<keyword evidence="7" id="KW-0378">Hydrolase</keyword>
<dbReference type="GO" id="GO:0035539">
    <property type="term" value="F:8-oxo-7,8-dihydrodeoxyguanosine triphosphate pyrophosphatase activity"/>
    <property type="evidence" value="ECO:0007669"/>
    <property type="project" value="UniProtKB-EC"/>
</dbReference>
<dbReference type="GO" id="GO:0046872">
    <property type="term" value="F:metal ion binding"/>
    <property type="evidence" value="ECO:0007669"/>
    <property type="project" value="UniProtKB-KW"/>
</dbReference>
<keyword evidence="8" id="KW-0460">Magnesium</keyword>
<dbReference type="PRINTS" id="PR00502">
    <property type="entry name" value="NUDIXFAMILY"/>
</dbReference>
<evidence type="ECO:0000256" key="5">
    <source>
        <dbReference type="ARBA" id="ARBA00022723"/>
    </source>
</evidence>
<organism evidence="18">
    <name type="scientific">Bosea sp. NBC_00436</name>
    <dbReference type="NCBI Taxonomy" id="2969620"/>
    <lineage>
        <taxon>Bacteria</taxon>
        <taxon>Pseudomonadati</taxon>
        <taxon>Pseudomonadota</taxon>
        <taxon>Alphaproteobacteria</taxon>
        <taxon>Hyphomicrobiales</taxon>
        <taxon>Boseaceae</taxon>
        <taxon>Bosea</taxon>
    </lineage>
</organism>
<evidence type="ECO:0000259" key="17">
    <source>
        <dbReference type="PROSITE" id="PS51462"/>
    </source>
</evidence>
<dbReference type="GO" id="GO:0006260">
    <property type="term" value="P:DNA replication"/>
    <property type="evidence" value="ECO:0007669"/>
    <property type="project" value="UniProtKB-KW"/>
</dbReference>
<evidence type="ECO:0000256" key="11">
    <source>
        <dbReference type="ARBA" id="ARBA00036904"/>
    </source>
</evidence>
<evidence type="ECO:0000256" key="8">
    <source>
        <dbReference type="ARBA" id="ARBA00022842"/>
    </source>
</evidence>
<dbReference type="InterPro" id="IPR020476">
    <property type="entry name" value="Nudix_hydrolase"/>
</dbReference>
<dbReference type="GO" id="GO:0006281">
    <property type="term" value="P:DNA repair"/>
    <property type="evidence" value="ECO:0007669"/>
    <property type="project" value="UniProtKB-KW"/>
</dbReference>
<dbReference type="Pfam" id="PF00293">
    <property type="entry name" value="NUDIX"/>
    <property type="match status" value="1"/>
</dbReference>
<evidence type="ECO:0000256" key="9">
    <source>
        <dbReference type="ARBA" id="ARBA00023204"/>
    </source>
</evidence>
<dbReference type="Gene3D" id="3.90.79.10">
    <property type="entry name" value="Nucleoside Triphosphate Pyrophosphohydrolase"/>
    <property type="match status" value="1"/>
</dbReference>
<evidence type="ECO:0000256" key="7">
    <source>
        <dbReference type="ARBA" id="ARBA00022801"/>
    </source>
</evidence>
<evidence type="ECO:0000256" key="12">
    <source>
        <dbReference type="ARBA" id="ARBA00038905"/>
    </source>
</evidence>
<evidence type="ECO:0000256" key="4">
    <source>
        <dbReference type="ARBA" id="ARBA00022705"/>
    </source>
</evidence>
<dbReference type="AlphaFoldDB" id="A0A9E8CTJ9"/>
<comment type="cofactor">
    <cofactor evidence="1">
        <name>Mg(2+)</name>
        <dbReference type="ChEBI" id="CHEBI:18420"/>
    </cofactor>
</comment>
<evidence type="ECO:0000256" key="13">
    <source>
        <dbReference type="ARBA" id="ARBA00040794"/>
    </source>
</evidence>
<evidence type="ECO:0000256" key="6">
    <source>
        <dbReference type="ARBA" id="ARBA00022763"/>
    </source>
</evidence>
<dbReference type="EC" id="3.6.1.55" evidence="12"/>
<evidence type="ECO:0000256" key="14">
    <source>
        <dbReference type="ARBA" id="ARBA00041592"/>
    </source>
</evidence>
<dbReference type="GO" id="GO:0008413">
    <property type="term" value="F:8-oxo-7,8-dihydroguanosine triphosphate pyrophosphatase activity"/>
    <property type="evidence" value="ECO:0007669"/>
    <property type="project" value="TreeGrafter"/>
</dbReference>
<evidence type="ECO:0000256" key="16">
    <source>
        <dbReference type="ARBA" id="ARBA00042798"/>
    </source>
</evidence>
<dbReference type="EMBL" id="CP102774">
    <property type="protein sequence ID" value="UZF88961.1"/>
    <property type="molecule type" value="Genomic_DNA"/>
</dbReference>
<protein>
    <recommendedName>
        <fullName evidence="13">8-oxo-dGTP diphosphatase</fullName>
        <ecNumber evidence="12">3.6.1.55</ecNumber>
    </recommendedName>
    <alternativeName>
        <fullName evidence="16">7,8-dihydro-8-oxoguanine-triphosphatase</fullName>
    </alternativeName>
    <alternativeName>
        <fullName evidence="15">Mutator protein MutT</fullName>
    </alternativeName>
    <alternativeName>
        <fullName evidence="14">dGTP pyrophosphohydrolase</fullName>
    </alternativeName>
</protein>
<comment type="catalytic activity">
    <reaction evidence="10">
        <text>8-oxo-dGTP + H2O = 8-oxo-dGMP + diphosphate + H(+)</text>
        <dbReference type="Rhea" id="RHEA:31575"/>
        <dbReference type="ChEBI" id="CHEBI:15377"/>
        <dbReference type="ChEBI" id="CHEBI:15378"/>
        <dbReference type="ChEBI" id="CHEBI:33019"/>
        <dbReference type="ChEBI" id="CHEBI:63224"/>
        <dbReference type="ChEBI" id="CHEBI:77896"/>
        <dbReference type="EC" id="3.6.1.55"/>
    </reaction>
</comment>
<feature type="domain" description="Nudix hydrolase" evidence="17">
    <location>
        <begin position="1"/>
        <end position="130"/>
    </location>
</feature>
<dbReference type="InterPro" id="IPR015797">
    <property type="entry name" value="NUDIX_hydrolase-like_dom_sf"/>
</dbReference>
<keyword evidence="9" id="KW-0234">DNA repair</keyword>
<reference evidence="18" key="1">
    <citation type="submission" date="2022-08" db="EMBL/GenBank/DDBJ databases">
        <title>Complete Genome Sequences of 2 Bosea sp. soil isolates.</title>
        <authorList>
            <person name="Alvarez Arevalo M."/>
            <person name="Sterndorff E.B."/>
            <person name="Faurdal D."/>
            <person name="Joergensen T.S."/>
            <person name="Weber T."/>
        </authorList>
    </citation>
    <scope>NUCLEOTIDE SEQUENCE</scope>
    <source>
        <strain evidence="18">NBC_00436</strain>
    </source>
</reference>
<evidence type="ECO:0000256" key="1">
    <source>
        <dbReference type="ARBA" id="ARBA00001946"/>
    </source>
</evidence>
<dbReference type="GO" id="GO:0044715">
    <property type="term" value="F:8-oxo-dGDP phosphatase activity"/>
    <property type="evidence" value="ECO:0007669"/>
    <property type="project" value="TreeGrafter"/>
</dbReference>
<evidence type="ECO:0000256" key="3">
    <source>
        <dbReference type="ARBA" id="ARBA00022457"/>
    </source>
</evidence>
<evidence type="ECO:0000256" key="15">
    <source>
        <dbReference type="ARBA" id="ARBA00041979"/>
    </source>
</evidence>
<dbReference type="PANTHER" id="PTHR47707">
    <property type="entry name" value="8-OXO-DGTP DIPHOSPHATASE"/>
    <property type="match status" value="1"/>
</dbReference>
<keyword evidence="5" id="KW-0479">Metal-binding</keyword>
<dbReference type="GO" id="GO:0044716">
    <property type="term" value="F:8-oxo-GDP phosphatase activity"/>
    <property type="evidence" value="ECO:0007669"/>
    <property type="project" value="TreeGrafter"/>
</dbReference>